<dbReference type="EMBL" id="CBTN010000029">
    <property type="protein sequence ID" value="CDH55339.1"/>
    <property type="molecule type" value="Genomic_DNA"/>
</dbReference>
<feature type="transmembrane region" description="Helical" evidence="9">
    <location>
        <begin position="82"/>
        <end position="101"/>
    </location>
</feature>
<dbReference type="Pfam" id="PF01490">
    <property type="entry name" value="Aa_trans"/>
    <property type="match status" value="1"/>
</dbReference>
<feature type="transmembrane region" description="Helical" evidence="9">
    <location>
        <begin position="229"/>
        <end position="247"/>
    </location>
</feature>
<dbReference type="GO" id="GO:0005313">
    <property type="term" value="F:L-glutamate transmembrane transporter activity"/>
    <property type="evidence" value="ECO:0007669"/>
    <property type="project" value="TreeGrafter"/>
</dbReference>
<feature type="transmembrane region" description="Helical" evidence="9">
    <location>
        <begin position="383"/>
        <end position="401"/>
    </location>
</feature>
<evidence type="ECO:0000259" key="10">
    <source>
        <dbReference type="Pfam" id="PF01490"/>
    </source>
</evidence>
<feature type="transmembrane region" description="Helical" evidence="9">
    <location>
        <begin position="344"/>
        <end position="362"/>
    </location>
</feature>
<dbReference type="GO" id="GO:0061459">
    <property type="term" value="F:L-arginine transmembrane transporter activity"/>
    <property type="evidence" value="ECO:0007669"/>
    <property type="project" value="TreeGrafter"/>
</dbReference>
<feature type="transmembrane region" description="Helical" evidence="9">
    <location>
        <begin position="407"/>
        <end position="431"/>
    </location>
</feature>
<dbReference type="InterPro" id="IPR013057">
    <property type="entry name" value="AA_transpt_TM"/>
</dbReference>
<feature type="transmembrane region" description="Helical" evidence="9">
    <location>
        <begin position="200"/>
        <end position="217"/>
    </location>
</feature>
<comment type="caution">
    <text evidence="11">The sequence shown here is derived from an EMBL/GenBank/DDBJ whole genome shotgun (WGS) entry which is preliminary data.</text>
</comment>
<keyword evidence="4" id="KW-0926">Vacuole</keyword>
<feature type="transmembrane region" description="Helical" evidence="9">
    <location>
        <begin position="443"/>
        <end position="464"/>
    </location>
</feature>
<gene>
    <name evidence="11" type="ORF">LCOR_06489.1</name>
</gene>
<evidence type="ECO:0000256" key="2">
    <source>
        <dbReference type="ARBA" id="ARBA00008066"/>
    </source>
</evidence>
<evidence type="ECO:0000256" key="5">
    <source>
        <dbReference type="ARBA" id="ARBA00022692"/>
    </source>
</evidence>
<keyword evidence="3" id="KW-0813">Transport</keyword>
<dbReference type="AlphaFoldDB" id="A0A068RZ94"/>
<evidence type="ECO:0000313" key="11">
    <source>
        <dbReference type="EMBL" id="CDH55339.1"/>
    </source>
</evidence>
<dbReference type="GO" id="GO:0000329">
    <property type="term" value="C:fungal-type vacuole membrane"/>
    <property type="evidence" value="ECO:0007669"/>
    <property type="project" value="TreeGrafter"/>
</dbReference>
<dbReference type="STRING" id="1263082.A0A068RZ94"/>
<dbReference type="PANTHER" id="PTHR22950:SF678">
    <property type="entry name" value="VACUOLAR AMINO ACID TRANSPORTER 5-RELATED"/>
    <property type="match status" value="1"/>
</dbReference>
<evidence type="ECO:0000313" key="12">
    <source>
        <dbReference type="Proteomes" id="UP000027586"/>
    </source>
</evidence>
<evidence type="ECO:0000256" key="7">
    <source>
        <dbReference type="ARBA" id="ARBA00022989"/>
    </source>
</evidence>
<dbReference type="Gene3D" id="1.20.1740.10">
    <property type="entry name" value="Amino acid/polyamine transporter I"/>
    <property type="match status" value="1"/>
</dbReference>
<keyword evidence="5 9" id="KW-0812">Transmembrane</keyword>
<keyword evidence="6" id="KW-0029">Amino-acid transport</keyword>
<feature type="transmembrane region" description="Helical" evidence="9">
    <location>
        <begin position="259"/>
        <end position="280"/>
    </location>
</feature>
<evidence type="ECO:0000256" key="9">
    <source>
        <dbReference type="SAM" id="Phobius"/>
    </source>
</evidence>
<dbReference type="GO" id="GO:0005290">
    <property type="term" value="F:L-histidine transmembrane transporter activity"/>
    <property type="evidence" value="ECO:0007669"/>
    <property type="project" value="TreeGrafter"/>
</dbReference>
<dbReference type="GO" id="GO:0015189">
    <property type="term" value="F:L-lysine transmembrane transporter activity"/>
    <property type="evidence" value="ECO:0007669"/>
    <property type="project" value="TreeGrafter"/>
</dbReference>
<evidence type="ECO:0000256" key="4">
    <source>
        <dbReference type="ARBA" id="ARBA00022554"/>
    </source>
</evidence>
<dbReference type="OrthoDB" id="438545at2759"/>
<comment type="subcellular location">
    <subcellularLocation>
        <location evidence="1">Vacuole membrane</location>
        <topology evidence="1">Multi-pass membrane protein</topology>
    </subcellularLocation>
</comment>
<keyword evidence="8 9" id="KW-0472">Membrane</keyword>
<sequence>MIWIIPYYNRSADKPSSPVIRMHMDTPTSSSIFSFYGQSLDEARPLLTQSTATSYTRDDSCYDQPVVEHEERMATASPFSGISNLLNTILGTGVLAMPAAVATVGLIPGMVLTLFSGITSGTGLYFLSESAARVQGRHASFFAVSQLTWPSAAMWFDTAIAIKCFGVAVSYLIIIGDLLPLVVLAFASEPIADTSLLLDRRLWILVVMAILAPLSYLRTLDALRHISALAIVSVIYLCAIVVYHYFTPGLLPKPEQVDLWHITPGIFSKLPVFIFAFTCHQNIFTVHNELKDNSRRSMIKVIFWAIGSAAAVYELVATVGYLSFGRNAKGNIILEYPASPFVAGGRLAIVILVMLGYPLQLHPCRASFSKILESLNIHPPMKHYTTTTALVIGTFIIAISVSQLDLVLAFVGSTGSTAISFILPGLFYYKLHQDKPWTCGKTIAVILAAYGVAIMSVCLTFNIIRLFTE</sequence>
<reference evidence="11" key="1">
    <citation type="submission" date="2013-08" db="EMBL/GenBank/DDBJ databases">
        <title>Gene expansion shapes genome architecture in the human pathogen Lichtheimia corymbifera: an evolutionary genomics analysis in the ancient terrestrial Mucorales (Mucoromycotina).</title>
        <authorList>
            <person name="Schwartze V.U."/>
            <person name="Winter S."/>
            <person name="Shelest E."/>
            <person name="Marcet-Houben M."/>
            <person name="Horn F."/>
            <person name="Wehner S."/>
            <person name="Hoffmann K."/>
            <person name="Riege K."/>
            <person name="Sammeth M."/>
            <person name="Nowrousian M."/>
            <person name="Valiante V."/>
            <person name="Linde J."/>
            <person name="Jacobsen I.D."/>
            <person name="Marz M."/>
            <person name="Brakhage A.A."/>
            <person name="Gabaldon T."/>
            <person name="Bocker S."/>
            <person name="Voigt K."/>
        </authorList>
    </citation>
    <scope>NUCLEOTIDE SEQUENCE [LARGE SCALE GENOMIC DNA]</scope>
    <source>
        <strain evidence="11">FSU 9682</strain>
    </source>
</reference>
<proteinExistence type="inferred from homology"/>
<evidence type="ECO:0000256" key="3">
    <source>
        <dbReference type="ARBA" id="ARBA00022448"/>
    </source>
</evidence>
<comment type="similarity">
    <text evidence="2">Belongs to the amino acid/polyamine transporter 2 family.</text>
</comment>
<feature type="transmembrane region" description="Helical" evidence="9">
    <location>
        <begin position="107"/>
        <end position="127"/>
    </location>
</feature>
<name>A0A068RZ94_9FUNG</name>
<keyword evidence="7 9" id="KW-1133">Transmembrane helix</keyword>
<feature type="domain" description="Amino acid transporter transmembrane" evidence="10">
    <location>
        <begin position="75"/>
        <end position="459"/>
    </location>
</feature>
<dbReference type="PANTHER" id="PTHR22950">
    <property type="entry name" value="AMINO ACID TRANSPORTER"/>
    <property type="match status" value="1"/>
</dbReference>
<dbReference type="GO" id="GO:0005302">
    <property type="term" value="F:L-tyrosine transmembrane transporter activity"/>
    <property type="evidence" value="ECO:0007669"/>
    <property type="project" value="TreeGrafter"/>
</dbReference>
<dbReference type="Proteomes" id="UP000027586">
    <property type="component" value="Unassembled WGS sequence"/>
</dbReference>
<evidence type="ECO:0000256" key="1">
    <source>
        <dbReference type="ARBA" id="ARBA00004128"/>
    </source>
</evidence>
<feature type="transmembrane region" description="Helical" evidence="9">
    <location>
        <begin position="301"/>
        <end position="324"/>
    </location>
</feature>
<dbReference type="GO" id="GO:0015194">
    <property type="term" value="F:L-serine transmembrane transporter activity"/>
    <property type="evidence" value="ECO:0007669"/>
    <property type="project" value="TreeGrafter"/>
</dbReference>
<feature type="transmembrane region" description="Helical" evidence="9">
    <location>
        <begin position="164"/>
        <end position="188"/>
    </location>
</feature>
<dbReference type="VEuPathDB" id="FungiDB:LCOR_06489.1"/>
<keyword evidence="12" id="KW-1185">Reference proteome</keyword>
<accession>A0A068RZ94</accession>
<protein>
    <submittedName>
        <fullName evidence="11">Vacuolar amino acid transporter 5</fullName>
    </submittedName>
</protein>
<organism evidence="11 12">
    <name type="scientific">Lichtheimia corymbifera JMRC:FSU:9682</name>
    <dbReference type="NCBI Taxonomy" id="1263082"/>
    <lineage>
        <taxon>Eukaryota</taxon>
        <taxon>Fungi</taxon>
        <taxon>Fungi incertae sedis</taxon>
        <taxon>Mucoromycota</taxon>
        <taxon>Mucoromycotina</taxon>
        <taxon>Mucoromycetes</taxon>
        <taxon>Mucorales</taxon>
        <taxon>Lichtheimiaceae</taxon>
        <taxon>Lichtheimia</taxon>
    </lineage>
</organism>
<evidence type="ECO:0000256" key="8">
    <source>
        <dbReference type="ARBA" id="ARBA00023136"/>
    </source>
</evidence>
<evidence type="ECO:0000256" key="6">
    <source>
        <dbReference type="ARBA" id="ARBA00022970"/>
    </source>
</evidence>